<sequence length="392" mass="43212">MKDRINGRVQAIQISGIRQFFNKVKDYPGTVQLTIGQPDFATPAHVKDAGKAAIDHDRTTYTANAGLLELRRAVSDYVAEKYQLHYDPETEIITTVGASEALDLAFRTLLEPGDEVILPGPAYPGYAAPITLAGGIPVYIDTRTTDFKMTAEQIQRHLTKKTKAVILPYPSNPTGCVLSEMEVAAIASVLKKAPVFVVSDEIYSELTYGRKHVSIARFPGMKEKTLVINGLSKSHAMTGWRMGYVLADQPIADELIKVHQYGVSCITSITQYAAIEALTRGKNDAVPMRDAYEKRLNYVMDRLEAMGIEIVRPSGAFYVFPSIQKFGLPSETFALRLLEEERLAAVPGSAFSSYGEGYLRLSYAYSMDVLKEGLDRLERFVTSLNETGGAGF</sequence>
<dbReference type="InterPro" id="IPR015421">
    <property type="entry name" value="PyrdxlP-dep_Trfase_major"/>
</dbReference>
<dbReference type="InterPro" id="IPR015422">
    <property type="entry name" value="PyrdxlP-dep_Trfase_small"/>
</dbReference>
<comment type="similarity">
    <text evidence="2 6">Belongs to the class-I pyridoxal-phosphate-dependent aminotransferase family.</text>
</comment>
<dbReference type="Pfam" id="PF00155">
    <property type="entry name" value="Aminotran_1_2"/>
    <property type="match status" value="1"/>
</dbReference>
<proteinExistence type="inferred from homology"/>
<gene>
    <name evidence="8" type="ORF">M3N64_05200</name>
</gene>
<keyword evidence="3 6" id="KW-0032">Aminotransferase</keyword>
<evidence type="ECO:0000256" key="2">
    <source>
        <dbReference type="ARBA" id="ARBA00007441"/>
    </source>
</evidence>
<dbReference type="CDD" id="cd00609">
    <property type="entry name" value="AAT_like"/>
    <property type="match status" value="1"/>
</dbReference>
<accession>A0ABT0M8Z9</accession>
<dbReference type="InterPro" id="IPR015424">
    <property type="entry name" value="PyrdxlP-dep_Trfase"/>
</dbReference>
<evidence type="ECO:0000256" key="1">
    <source>
        <dbReference type="ARBA" id="ARBA00001933"/>
    </source>
</evidence>
<name>A0ABT0M8Z9_9BACL</name>
<evidence type="ECO:0000313" key="8">
    <source>
        <dbReference type="EMBL" id="MCL1631347.1"/>
    </source>
</evidence>
<evidence type="ECO:0000256" key="5">
    <source>
        <dbReference type="ARBA" id="ARBA00022898"/>
    </source>
</evidence>
<feature type="domain" description="Aminotransferase class I/classII large" evidence="7">
    <location>
        <begin position="31"/>
        <end position="377"/>
    </location>
</feature>
<organism evidence="8 9">
    <name type="scientific">Sporolactobacillus mangiferae</name>
    <dbReference type="NCBI Taxonomy" id="2940498"/>
    <lineage>
        <taxon>Bacteria</taxon>
        <taxon>Bacillati</taxon>
        <taxon>Bacillota</taxon>
        <taxon>Bacilli</taxon>
        <taxon>Bacillales</taxon>
        <taxon>Sporolactobacillaceae</taxon>
        <taxon>Sporolactobacillus</taxon>
    </lineage>
</organism>
<keyword evidence="5" id="KW-0663">Pyridoxal phosphate</keyword>
<evidence type="ECO:0000313" key="9">
    <source>
        <dbReference type="Proteomes" id="UP001203004"/>
    </source>
</evidence>
<keyword evidence="4 6" id="KW-0808">Transferase</keyword>
<dbReference type="EC" id="2.6.1.-" evidence="6"/>
<evidence type="ECO:0000256" key="4">
    <source>
        <dbReference type="ARBA" id="ARBA00022679"/>
    </source>
</evidence>
<dbReference type="Proteomes" id="UP001203004">
    <property type="component" value="Unassembled WGS sequence"/>
</dbReference>
<comment type="cofactor">
    <cofactor evidence="1 6">
        <name>pyridoxal 5'-phosphate</name>
        <dbReference type="ChEBI" id="CHEBI:597326"/>
    </cofactor>
</comment>
<dbReference type="NCBIfam" id="NF005817">
    <property type="entry name" value="PRK07683.1"/>
    <property type="match status" value="1"/>
</dbReference>
<dbReference type="Gene3D" id="3.90.1150.10">
    <property type="entry name" value="Aspartate Aminotransferase, domain 1"/>
    <property type="match status" value="1"/>
</dbReference>
<dbReference type="GO" id="GO:0008483">
    <property type="term" value="F:transaminase activity"/>
    <property type="evidence" value="ECO:0007669"/>
    <property type="project" value="UniProtKB-KW"/>
</dbReference>
<protein>
    <recommendedName>
        <fullName evidence="6">Aminotransferase</fullName>
        <ecNumber evidence="6">2.6.1.-</ecNumber>
    </recommendedName>
</protein>
<evidence type="ECO:0000259" key="7">
    <source>
        <dbReference type="Pfam" id="PF00155"/>
    </source>
</evidence>
<reference evidence="8 9" key="1">
    <citation type="submission" date="2022-05" db="EMBL/GenBank/DDBJ databases">
        <title>Sporolactobacillus sp nov CPB3-1, isolated from tree bark (Mangifera indica L.).</title>
        <authorList>
            <person name="Phuengjayaem S."/>
            <person name="Tanasupawat S."/>
        </authorList>
    </citation>
    <scope>NUCLEOTIDE SEQUENCE [LARGE SCALE GENOMIC DNA]</scope>
    <source>
        <strain evidence="8 9">CPB3-1</strain>
    </source>
</reference>
<dbReference type="InterPro" id="IPR050596">
    <property type="entry name" value="AspAT/PAT-like"/>
</dbReference>
<dbReference type="EMBL" id="JAMAST010000003">
    <property type="protein sequence ID" value="MCL1631347.1"/>
    <property type="molecule type" value="Genomic_DNA"/>
</dbReference>
<dbReference type="InterPro" id="IPR004838">
    <property type="entry name" value="NHTrfase_class1_PyrdxlP-BS"/>
</dbReference>
<evidence type="ECO:0000256" key="6">
    <source>
        <dbReference type="RuleBase" id="RU000481"/>
    </source>
</evidence>
<dbReference type="PANTHER" id="PTHR46383">
    <property type="entry name" value="ASPARTATE AMINOTRANSFERASE"/>
    <property type="match status" value="1"/>
</dbReference>
<dbReference type="InterPro" id="IPR004839">
    <property type="entry name" value="Aminotransferase_I/II_large"/>
</dbReference>
<dbReference type="PROSITE" id="PS00105">
    <property type="entry name" value="AA_TRANSFER_CLASS_1"/>
    <property type="match status" value="1"/>
</dbReference>
<keyword evidence="9" id="KW-1185">Reference proteome</keyword>
<dbReference type="PANTHER" id="PTHR46383:SF4">
    <property type="entry name" value="AMINOTRANSFERASE"/>
    <property type="match status" value="1"/>
</dbReference>
<dbReference type="SUPFAM" id="SSF53383">
    <property type="entry name" value="PLP-dependent transferases"/>
    <property type="match status" value="1"/>
</dbReference>
<evidence type="ECO:0000256" key="3">
    <source>
        <dbReference type="ARBA" id="ARBA00022576"/>
    </source>
</evidence>
<dbReference type="Gene3D" id="3.40.640.10">
    <property type="entry name" value="Type I PLP-dependent aspartate aminotransferase-like (Major domain)"/>
    <property type="match status" value="1"/>
</dbReference>
<comment type="caution">
    <text evidence="8">The sequence shown here is derived from an EMBL/GenBank/DDBJ whole genome shotgun (WGS) entry which is preliminary data.</text>
</comment>
<dbReference type="RefSeq" id="WP_249099449.1">
    <property type="nucleotide sequence ID" value="NZ_JAMAST010000003.1"/>
</dbReference>